<keyword evidence="1" id="KW-0472">Membrane</keyword>
<keyword evidence="1" id="KW-0812">Transmembrane</keyword>
<dbReference type="PANTHER" id="PTHR34502:SF3">
    <property type="entry name" value="DUF6594 DOMAIN-CONTAINING PROTEIN"/>
    <property type="match status" value="1"/>
</dbReference>
<evidence type="ECO:0000313" key="3">
    <source>
        <dbReference type="EMBL" id="KAF2184884.1"/>
    </source>
</evidence>
<accession>A0A6A6DZ94</accession>
<name>A0A6A6DZ94_9PEZI</name>
<feature type="domain" description="DUF6594" evidence="2">
    <location>
        <begin position="12"/>
        <end position="263"/>
    </location>
</feature>
<keyword evidence="1" id="KW-1133">Transmembrane helix</keyword>
<feature type="transmembrane region" description="Helical" evidence="1">
    <location>
        <begin position="224"/>
        <end position="243"/>
    </location>
</feature>
<proteinExistence type="predicted"/>
<keyword evidence="4" id="KW-1185">Reference proteome</keyword>
<dbReference type="Pfam" id="PF20237">
    <property type="entry name" value="DUF6594"/>
    <property type="match status" value="1"/>
</dbReference>
<dbReference type="InterPro" id="IPR046529">
    <property type="entry name" value="DUF6594"/>
</dbReference>
<organism evidence="3 4">
    <name type="scientific">Zopfia rhizophila CBS 207.26</name>
    <dbReference type="NCBI Taxonomy" id="1314779"/>
    <lineage>
        <taxon>Eukaryota</taxon>
        <taxon>Fungi</taxon>
        <taxon>Dikarya</taxon>
        <taxon>Ascomycota</taxon>
        <taxon>Pezizomycotina</taxon>
        <taxon>Dothideomycetes</taxon>
        <taxon>Dothideomycetes incertae sedis</taxon>
        <taxon>Zopfiaceae</taxon>
        <taxon>Zopfia</taxon>
    </lineage>
</organism>
<evidence type="ECO:0000259" key="2">
    <source>
        <dbReference type="Pfam" id="PF20237"/>
    </source>
</evidence>
<dbReference type="AlphaFoldDB" id="A0A6A6DZ94"/>
<feature type="transmembrane region" description="Helical" evidence="1">
    <location>
        <begin position="250"/>
        <end position="268"/>
    </location>
</feature>
<feature type="transmembrane region" description="Helical" evidence="1">
    <location>
        <begin position="197"/>
        <end position="218"/>
    </location>
</feature>
<reference evidence="3" key="1">
    <citation type="journal article" date="2020" name="Stud. Mycol.">
        <title>101 Dothideomycetes genomes: a test case for predicting lifestyles and emergence of pathogens.</title>
        <authorList>
            <person name="Haridas S."/>
            <person name="Albert R."/>
            <person name="Binder M."/>
            <person name="Bloem J."/>
            <person name="Labutti K."/>
            <person name="Salamov A."/>
            <person name="Andreopoulos B."/>
            <person name="Baker S."/>
            <person name="Barry K."/>
            <person name="Bills G."/>
            <person name="Bluhm B."/>
            <person name="Cannon C."/>
            <person name="Castanera R."/>
            <person name="Culley D."/>
            <person name="Daum C."/>
            <person name="Ezra D."/>
            <person name="Gonzalez J."/>
            <person name="Henrissat B."/>
            <person name="Kuo A."/>
            <person name="Liang C."/>
            <person name="Lipzen A."/>
            <person name="Lutzoni F."/>
            <person name="Magnuson J."/>
            <person name="Mondo S."/>
            <person name="Nolan M."/>
            <person name="Ohm R."/>
            <person name="Pangilinan J."/>
            <person name="Park H.-J."/>
            <person name="Ramirez L."/>
            <person name="Alfaro M."/>
            <person name="Sun H."/>
            <person name="Tritt A."/>
            <person name="Yoshinaga Y."/>
            <person name="Zwiers L.-H."/>
            <person name="Turgeon B."/>
            <person name="Goodwin S."/>
            <person name="Spatafora J."/>
            <person name="Crous P."/>
            <person name="Grigoriev I."/>
        </authorList>
    </citation>
    <scope>NUCLEOTIDE SEQUENCE</scope>
    <source>
        <strain evidence="3">CBS 207.26</strain>
    </source>
</reference>
<protein>
    <recommendedName>
        <fullName evidence="2">DUF6594 domain-containing protein</fullName>
    </recommendedName>
</protein>
<evidence type="ECO:0000313" key="4">
    <source>
        <dbReference type="Proteomes" id="UP000800200"/>
    </source>
</evidence>
<dbReference type="EMBL" id="ML994636">
    <property type="protein sequence ID" value="KAF2184884.1"/>
    <property type="molecule type" value="Genomic_DNA"/>
</dbReference>
<dbReference type="PANTHER" id="PTHR34502">
    <property type="entry name" value="DUF6594 DOMAIN-CONTAINING PROTEIN-RELATED"/>
    <property type="match status" value="1"/>
</dbReference>
<dbReference type="Proteomes" id="UP000800200">
    <property type="component" value="Unassembled WGS sequence"/>
</dbReference>
<gene>
    <name evidence="3" type="ORF">K469DRAFT_175293</name>
</gene>
<dbReference type="OrthoDB" id="3770089at2759"/>
<evidence type="ECO:0000256" key="1">
    <source>
        <dbReference type="SAM" id="Phobius"/>
    </source>
</evidence>
<sequence length="270" mass="31064">MLRKLEDHRPGYPSLAAFLNLDPNFTIMRRFDNLHMRVLLEHQDRLAELEEKLQQCDEQEDIRLNLCSRRQDTNQTRRILLQTVEAELEKYNQSVLRFRGMMSLSVTSKRHQHSVRNWFMGNKPLVRSESRVWLSLGDADADFVSLAPEDPDRGGMEALFDVIVQIFPFLARIITSSKTQTADPNIFIFPRAIIRTVLKFMLAFIIPIGLLLPGLLLYRSTERWIRAVISALFTFGASFVICFTMKTTKYSLFLAVVAYGAVLSEFLAGS</sequence>